<dbReference type="InterPro" id="IPR044730">
    <property type="entry name" value="RNase_H-like_dom_plant"/>
</dbReference>
<evidence type="ECO:0000313" key="4">
    <source>
        <dbReference type="Proteomes" id="UP001234989"/>
    </source>
</evidence>
<evidence type="ECO:0000256" key="1">
    <source>
        <dbReference type="SAM" id="Phobius"/>
    </source>
</evidence>
<proteinExistence type="predicted"/>
<dbReference type="GO" id="GO:0004523">
    <property type="term" value="F:RNA-DNA hybrid ribonuclease activity"/>
    <property type="evidence" value="ECO:0007669"/>
    <property type="project" value="InterPro"/>
</dbReference>
<dbReference type="PANTHER" id="PTHR33116:SF67">
    <property type="entry name" value="REVERSE TRANSCRIPTASE"/>
    <property type="match status" value="1"/>
</dbReference>
<keyword evidence="1" id="KW-0472">Membrane</keyword>
<dbReference type="Pfam" id="PF13966">
    <property type="entry name" value="zf-RVT"/>
    <property type="match status" value="1"/>
</dbReference>
<protein>
    <recommendedName>
        <fullName evidence="2">RNase H type-1 domain-containing protein</fullName>
    </recommendedName>
</protein>
<keyword evidence="4" id="KW-1185">Reference proteome</keyword>
<dbReference type="InterPro" id="IPR002156">
    <property type="entry name" value="RNaseH_domain"/>
</dbReference>
<dbReference type="Proteomes" id="UP001234989">
    <property type="component" value="Chromosome 8"/>
</dbReference>
<dbReference type="GO" id="GO:0003676">
    <property type="term" value="F:nucleic acid binding"/>
    <property type="evidence" value="ECO:0007669"/>
    <property type="project" value="InterPro"/>
</dbReference>
<dbReference type="PROSITE" id="PS50879">
    <property type="entry name" value="RNASE_H_1"/>
    <property type="match status" value="1"/>
</dbReference>
<dbReference type="InterPro" id="IPR036397">
    <property type="entry name" value="RNaseH_sf"/>
</dbReference>
<keyword evidence="1" id="KW-1133">Transmembrane helix</keyword>
<keyword evidence="1" id="KW-0812">Transmembrane</keyword>
<dbReference type="PANTHER" id="PTHR33116">
    <property type="entry name" value="REVERSE TRANSCRIPTASE ZINC-BINDING DOMAIN-CONTAINING PROTEIN-RELATED-RELATED"/>
    <property type="match status" value="1"/>
</dbReference>
<dbReference type="SUPFAM" id="SSF53098">
    <property type="entry name" value="Ribonuclease H-like"/>
    <property type="match status" value="1"/>
</dbReference>
<gene>
    <name evidence="3" type="ORF">MTR67_034726</name>
</gene>
<dbReference type="InterPro" id="IPR026960">
    <property type="entry name" value="RVT-Znf"/>
</dbReference>
<dbReference type="EMBL" id="CP133619">
    <property type="protein sequence ID" value="WMV41341.1"/>
    <property type="molecule type" value="Genomic_DNA"/>
</dbReference>
<dbReference type="AlphaFoldDB" id="A0AAF0ZJ22"/>
<sequence>MIWHNKWLSYGGKFILVSNVLQSMSIYLLLAMNPPKKTIECLHQVFAGFFWSKTGGAKDKHWIAWKDLCFPKYEGGLGFRSLHEVTKALFGKMWWNFRTSTSLWSSFMWNKYCKKYHPTMANGSGGSHTWRKMVEVREEMEHDIWWQIKGGGMSFWFDNWTKQGALYYIEEQGRGDEEIEVKNFIRNGEWDRQKLRELILAEMTEYIVESIAPNFEEGAVDKPWWMGNSSGEFTVKSAYDCVRHKKAEDWWWRCIWSKGVPFKINFLLWRTWKKRIATEDNLKKMRISIASRCYCCESHDHESIAHLFLTAPIAQKLWKQFASCAGVQIEEGLQHTITQWWRASHKPKLRAIFQAVPAILMWELWKRRNVRRHGRNVTYEQLMQQCQKGIFQLLKVLYPWIDIPTDWKGVVEVLTKYKPKLYHHRVTWEKPQLGWLKCNTDGASRGNPGESSYSFCLRDNHGDLIYAEAQKIGQSTCMQAEIMAILKALTYCANNDITNVVVESDSLSLTRMINKDWKIP</sequence>
<dbReference type="Gene3D" id="3.30.420.10">
    <property type="entry name" value="Ribonuclease H-like superfamily/Ribonuclease H"/>
    <property type="match status" value="1"/>
</dbReference>
<dbReference type="Pfam" id="PF13456">
    <property type="entry name" value="RVT_3"/>
    <property type="match status" value="1"/>
</dbReference>
<organism evidence="3 4">
    <name type="scientific">Solanum verrucosum</name>
    <dbReference type="NCBI Taxonomy" id="315347"/>
    <lineage>
        <taxon>Eukaryota</taxon>
        <taxon>Viridiplantae</taxon>
        <taxon>Streptophyta</taxon>
        <taxon>Embryophyta</taxon>
        <taxon>Tracheophyta</taxon>
        <taxon>Spermatophyta</taxon>
        <taxon>Magnoliopsida</taxon>
        <taxon>eudicotyledons</taxon>
        <taxon>Gunneridae</taxon>
        <taxon>Pentapetalae</taxon>
        <taxon>asterids</taxon>
        <taxon>lamiids</taxon>
        <taxon>Solanales</taxon>
        <taxon>Solanaceae</taxon>
        <taxon>Solanoideae</taxon>
        <taxon>Solaneae</taxon>
        <taxon>Solanum</taxon>
    </lineage>
</organism>
<feature type="transmembrane region" description="Helical" evidence="1">
    <location>
        <begin position="12"/>
        <end position="32"/>
    </location>
</feature>
<feature type="domain" description="RNase H type-1" evidence="2">
    <location>
        <begin position="432"/>
        <end position="520"/>
    </location>
</feature>
<dbReference type="CDD" id="cd06222">
    <property type="entry name" value="RNase_H_like"/>
    <property type="match status" value="1"/>
</dbReference>
<dbReference type="InterPro" id="IPR012337">
    <property type="entry name" value="RNaseH-like_sf"/>
</dbReference>
<name>A0AAF0ZJ22_SOLVR</name>
<evidence type="ECO:0000313" key="3">
    <source>
        <dbReference type="EMBL" id="WMV41341.1"/>
    </source>
</evidence>
<accession>A0AAF0ZJ22</accession>
<evidence type="ECO:0000259" key="2">
    <source>
        <dbReference type="PROSITE" id="PS50879"/>
    </source>
</evidence>
<reference evidence="3" key="1">
    <citation type="submission" date="2023-08" db="EMBL/GenBank/DDBJ databases">
        <title>A de novo genome assembly of Solanum verrucosum Schlechtendal, a Mexican diploid species geographically isolated from the other diploid A-genome species in potato relatives.</title>
        <authorList>
            <person name="Hosaka K."/>
        </authorList>
    </citation>
    <scope>NUCLEOTIDE SEQUENCE</scope>
    <source>
        <tissue evidence="3">Young leaves</tissue>
    </source>
</reference>